<evidence type="ECO:0000313" key="11">
    <source>
        <dbReference type="Proteomes" id="UP000244180"/>
    </source>
</evidence>
<dbReference type="GO" id="GO:0045881">
    <property type="term" value="P:positive regulation of sporulation resulting in formation of a cellular spore"/>
    <property type="evidence" value="ECO:0007669"/>
    <property type="project" value="TreeGrafter"/>
</dbReference>
<dbReference type="InterPro" id="IPR004437">
    <property type="entry name" value="ParB/RepB/Spo0J"/>
</dbReference>
<dbReference type="GO" id="GO:0000917">
    <property type="term" value="P:division septum assembly"/>
    <property type="evidence" value="ECO:0007669"/>
    <property type="project" value="UniProtKB-KW"/>
</dbReference>
<dbReference type="Gene3D" id="3.90.1530.30">
    <property type="match status" value="1"/>
</dbReference>
<dbReference type="PANTHER" id="PTHR33375">
    <property type="entry name" value="CHROMOSOME-PARTITIONING PROTEIN PARB-RELATED"/>
    <property type="match status" value="1"/>
</dbReference>
<dbReference type="GO" id="GO:0003677">
    <property type="term" value="F:DNA binding"/>
    <property type="evidence" value="ECO:0007669"/>
    <property type="project" value="UniProtKB-KW"/>
</dbReference>
<dbReference type="InterPro" id="IPR003115">
    <property type="entry name" value="ParB_N"/>
</dbReference>
<proteinExistence type="inferred from homology"/>
<dbReference type="InterPro" id="IPR041468">
    <property type="entry name" value="HTH_ParB/Spo0J"/>
</dbReference>
<evidence type="ECO:0000256" key="7">
    <source>
        <dbReference type="ARBA" id="ARBA00023306"/>
    </source>
</evidence>
<comment type="similarity">
    <text evidence="2">Belongs to the ParB family.</text>
</comment>
<keyword evidence="5" id="KW-0238">DNA-binding</keyword>
<dbReference type="CDD" id="cd16393">
    <property type="entry name" value="SPO0J_N"/>
    <property type="match status" value="1"/>
</dbReference>
<name>A0A2T5GE95_HYDSH</name>
<gene>
    <name evidence="10" type="ORF">HSCHL_0070</name>
</gene>
<evidence type="ECO:0000256" key="8">
    <source>
        <dbReference type="SAM" id="MobiDB-lite"/>
    </source>
</evidence>
<evidence type="ECO:0000256" key="3">
    <source>
        <dbReference type="ARBA" id="ARBA00022490"/>
    </source>
</evidence>
<evidence type="ECO:0000256" key="1">
    <source>
        <dbReference type="ARBA" id="ARBA00004453"/>
    </source>
</evidence>
<dbReference type="SMART" id="SM00470">
    <property type="entry name" value="ParB"/>
    <property type="match status" value="1"/>
</dbReference>
<sequence>MGERISGATVRPLLGRPRSGNGGATVKGYVSRWLGLGGDADKGEAVVRLPVDRIVPNRHQPRQVFDPEAIAELARTIAEHGIIQPIVVRPLDDGRYELIAGERRLRAVQALGQGDIPAIVRSLTDLEAATLALIENLHRENLTPIEEAEAYARLMELHALTQEALAQRLGKGQSTVANKLRLLALPESVKRALRERKITERHARALLPLKDAAAIEGVLSRILAEGWTVQRTEAEVARFLGGQNQQKQKKKPHLRGVSRDVRIALNTIRRSIAMVREAGIPLDVDEADEEGAYRVTIRIPKG</sequence>
<dbReference type="GO" id="GO:0007059">
    <property type="term" value="P:chromosome segregation"/>
    <property type="evidence" value="ECO:0007669"/>
    <property type="project" value="TreeGrafter"/>
</dbReference>
<dbReference type="Proteomes" id="UP000244180">
    <property type="component" value="Unassembled WGS sequence"/>
</dbReference>
<keyword evidence="6" id="KW-0717">Septation</keyword>
<comment type="caution">
    <text evidence="10">The sequence shown here is derived from an EMBL/GenBank/DDBJ whole genome shotgun (WGS) entry which is preliminary data.</text>
</comment>
<dbReference type="SUPFAM" id="SSF109709">
    <property type="entry name" value="KorB DNA-binding domain-like"/>
    <property type="match status" value="1"/>
</dbReference>
<dbReference type="EMBL" id="PEBV01000003">
    <property type="protein sequence ID" value="PTQ54491.1"/>
    <property type="molecule type" value="Genomic_DNA"/>
</dbReference>
<dbReference type="PANTHER" id="PTHR33375:SF8">
    <property type="entry name" value="NUCLEOID OCCLUSION PROTEIN"/>
    <property type="match status" value="1"/>
</dbReference>
<evidence type="ECO:0000256" key="4">
    <source>
        <dbReference type="ARBA" id="ARBA00022618"/>
    </source>
</evidence>
<comment type="subcellular location">
    <subcellularLocation>
        <location evidence="1">Cytoplasm</location>
        <location evidence="1">Nucleoid</location>
    </subcellularLocation>
</comment>
<dbReference type="InterPro" id="IPR050336">
    <property type="entry name" value="Chromosome_partition/occlusion"/>
</dbReference>
<dbReference type="NCBIfam" id="TIGR04285">
    <property type="entry name" value="nucleoid_noc"/>
    <property type="match status" value="1"/>
</dbReference>
<dbReference type="Gene3D" id="1.10.10.2830">
    <property type="match status" value="1"/>
</dbReference>
<dbReference type="GO" id="GO:0009295">
    <property type="term" value="C:nucleoid"/>
    <property type="evidence" value="ECO:0007669"/>
    <property type="project" value="UniProtKB-SubCell"/>
</dbReference>
<dbReference type="AlphaFoldDB" id="A0A2T5GE95"/>
<evidence type="ECO:0000313" key="10">
    <source>
        <dbReference type="EMBL" id="PTQ54491.1"/>
    </source>
</evidence>
<evidence type="ECO:0000256" key="2">
    <source>
        <dbReference type="ARBA" id="ARBA00006295"/>
    </source>
</evidence>
<dbReference type="InterPro" id="IPR036086">
    <property type="entry name" value="ParB/Sulfiredoxin_sf"/>
</dbReference>
<dbReference type="FunFam" id="3.90.1530.30:FF:000001">
    <property type="entry name" value="Chromosome partitioning protein ParB"/>
    <property type="match status" value="1"/>
</dbReference>
<dbReference type="SUPFAM" id="SSF110849">
    <property type="entry name" value="ParB/Sulfiredoxin"/>
    <property type="match status" value="1"/>
</dbReference>
<feature type="region of interest" description="Disordered" evidence="8">
    <location>
        <begin position="1"/>
        <end position="21"/>
    </location>
</feature>
<evidence type="ECO:0000259" key="9">
    <source>
        <dbReference type="SMART" id="SM00470"/>
    </source>
</evidence>
<dbReference type="GO" id="GO:0005694">
    <property type="term" value="C:chromosome"/>
    <property type="evidence" value="ECO:0007669"/>
    <property type="project" value="TreeGrafter"/>
</dbReference>
<accession>A0A2T5GE95</accession>
<dbReference type="FunFam" id="1.10.10.2830:FF:000001">
    <property type="entry name" value="Chromosome partitioning protein ParB"/>
    <property type="match status" value="1"/>
</dbReference>
<keyword evidence="3" id="KW-0963">Cytoplasm</keyword>
<feature type="domain" description="ParB-like N-terminal" evidence="9">
    <location>
        <begin position="47"/>
        <end position="137"/>
    </location>
</feature>
<evidence type="ECO:0000256" key="5">
    <source>
        <dbReference type="ARBA" id="ARBA00023125"/>
    </source>
</evidence>
<dbReference type="Pfam" id="PF02195">
    <property type="entry name" value="ParB_N"/>
    <property type="match status" value="1"/>
</dbReference>
<reference evidence="10 11" key="1">
    <citation type="submission" date="2017-08" db="EMBL/GenBank/DDBJ databases">
        <title>Burning lignite coal seam in the remote Altai Mountains harbors a hydrogen-driven thermophilic microbial community.</title>
        <authorList>
            <person name="Kadnikov V.V."/>
            <person name="Mardanov A.V."/>
            <person name="Ivasenko D."/>
            <person name="Beletsky A.V."/>
            <person name="Karnachuk O.V."/>
            <person name="Ravin N.V."/>
        </authorList>
    </citation>
    <scope>NUCLEOTIDE SEQUENCE [LARGE SCALE GENOMIC DNA]</scope>
    <source>
        <strain evidence="10">AL33</strain>
    </source>
</reference>
<organism evidence="10 11">
    <name type="scientific">Hydrogenibacillus schlegelii</name>
    <name type="common">Bacillus schlegelii</name>
    <dbReference type="NCBI Taxonomy" id="1484"/>
    <lineage>
        <taxon>Bacteria</taxon>
        <taxon>Bacillati</taxon>
        <taxon>Bacillota</taxon>
        <taxon>Bacilli</taxon>
        <taxon>Bacillales</taxon>
        <taxon>Bacillales Family X. Incertae Sedis</taxon>
        <taxon>Hydrogenibacillus</taxon>
    </lineage>
</organism>
<dbReference type="Pfam" id="PF17762">
    <property type="entry name" value="HTH_ParB"/>
    <property type="match status" value="1"/>
</dbReference>
<dbReference type="InterPro" id="IPR023705">
    <property type="entry name" value="Nucleoid_occlusion_protein"/>
</dbReference>
<keyword evidence="4" id="KW-0132">Cell division</keyword>
<protein>
    <submittedName>
        <fullName evidence="10">Chromosome (Plasmid) partitioning protein ParB</fullName>
    </submittedName>
</protein>
<keyword evidence="7" id="KW-0131">Cell cycle</keyword>
<dbReference type="NCBIfam" id="TIGR00180">
    <property type="entry name" value="parB_part"/>
    <property type="match status" value="1"/>
</dbReference>
<evidence type="ECO:0000256" key="6">
    <source>
        <dbReference type="ARBA" id="ARBA00023210"/>
    </source>
</evidence>